<keyword evidence="2" id="KW-1185">Reference proteome</keyword>
<protein>
    <submittedName>
        <fullName evidence="1">Uncharacterized protein</fullName>
    </submittedName>
</protein>
<comment type="caution">
    <text evidence="1">The sequence shown here is derived from an EMBL/GenBank/DDBJ whole genome shotgun (WGS) entry which is preliminary data.</text>
</comment>
<evidence type="ECO:0000313" key="1">
    <source>
        <dbReference type="EMBL" id="ONI39037.1"/>
    </source>
</evidence>
<sequence length="709" mass="79032">MKKFSKIPNETNGIEIKKTICTICDPGTQCGLNLYIKDGEIIKVEGDENQPAGQGTLCSKGAATRQYVYNPDRIKTPLRRVGERGSGKFEPITWEEAYKEIAEKFNLYKEESGAESVVFFSGYTKFYRPWLKRLCHSFGSPNYLAESSSCYLSTYIAHKLTYGMRGDPSWAGGMKCAIIWSSNPYYTNPGAARVIENAKKNGVKLIVVDPRITPTTKRADIHLRVRPGTDGALAHAMANVMINENIYDKEYVAKYTYGFEEYKEYVQEFTPERAEEITGVPANLIREAARTFATTKPSGIMTSAAPVVQNSNGVQNYRAIFSLLGLTGNFDKLGGQMVSPSSFLHASGQFKSRQVEFRQSRPVSEMATRIGDTDYPVWKELIEEEGQAVALPDHIISGKPYPLRAVIGFGMNFRMLSESTKMAEALKKLDFFVDVDLFLTDTAKLADIVLPACSSVERSEFRCWGTGFATCTKPAIEPLYESRSDIDIICQLAKYIAPEDKLLASGFEPTLDWILEGTGMTTQELWKHPSGMPVPNPIKQAPLQCLEHGFKTPSGKLEFVSKVLEKYEHLGYDALPTYKPPKYSPQGSPEIAKDYPFILNTGARLPMFVHTRMYRVPWTNSLRPNPAADISPVDADKLGVKQGDKIRISTPLNSIEVLVNVTAIALEGVVHMYHGHSQADVNSLFDRDNSDPITGYPAYKSMLCKIEKI</sequence>
<organism evidence="1 2">
    <name type="scientific">Candidatus Epulonipiscium fishelsonii</name>
    <dbReference type="NCBI Taxonomy" id="77094"/>
    <lineage>
        <taxon>Bacteria</taxon>
        <taxon>Bacillati</taxon>
        <taxon>Bacillota</taxon>
        <taxon>Clostridia</taxon>
        <taxon>Lachnospirales</taxon>
        <taxon>Lachnospiraceae</taxon>
        <taxon>Candidatus Epulonipiscium</taxon>
    </lineage>
</organism>
<reference evidence="1" key="1">
    <citation type="submission" date="2016-08" db="EMBL/GenBank/DDBJ databases">
        <authorList>
            <person name="Ngugi D.K."/>
            <person name="Miyake S."/>
            <person name="Stingl U."/>
        </authorList>
    </citation>
    <scope>NUCLEOTIDE SEQUENCE</scope>
    <source>
        <strain evidence="1">SCG-B11WGA-EpuloA1</strain>
    </source>
</reference>
<gene>
    <name evidence="1" type="ORF">AN396_09180</name>
</gene>
<proteinExistence type="predicted"/>
<evidence type="ECO:0000313" key="2">
    <source>
        <dbReference type="Proteomes" id="UP000188605"/>
    </source>
</evidence>
<accession>A0ACC8X9X2</accession>
<dbReference type="EMBL" id="LJDB01000073">
    <property type="protein sequence ID" value="ONI39037.1"/>
    <property type="molecule type" value="Genomic_DNA"/>
</dbReference>
<dbReference type="Proteomes" id="UP000188605">
    <property type="component" value="Unassembled WGS sequence"/>
</dbReference>
<name>A0ACC8X9X2_9FIRM</name>